<reference evidence="3" key="1">
    <citation type="journal article" date="2019" name="Int. J. Syst. Evol. Microbiol.">
        <title>The Global Catalogue of Microorganisms (GCM) 10K type strain sequencing project: providing services to taxonomists for standard genome sequencing and annotation.</title>
        <authorList>
            <consortium name="The Broad Institute Genomics Platform"/>
            <consortium name="The Broad Institute Genome Sequencing Center for Infectious Disease"/>
            <person name="Wu L."/>
            <person name="Ma J."/>
        </authorList>
    </citation>
    <scope>NUCLEOTIDE SEQUENCE [LARGE SCALE GENOMIC DNA]</scope>
    <source>
        <strain evidence="3">JCM 31921</strain>
    </source>
</reference>
<dbReference type="RefSeq" id="WP_344826106.1">
    <property type="nucleotide sequence ID" value="NZ_BAABEZ010000022.1"/>
</dbReference>
<sequence length="540" mass="59974">MKHTLYKKLLAIMFAGSISPQLSFGQTISADARYLDINQIKAIHMVHGDMWYNTSTFASEFEYPQGTGKTASYTGGLWAVARDANDTLYAATTLYRSLGIDFWPGPLDNTGSCSPATSAAWGRIWKVNQSDIATFRAMSSRTVATTPEDILRWPAKGNMYAQGAAGAALSITTDMAPFVDVDANGSYDPIKGDYPDIKGDQMLWWVINDNTEKHTMSRAYPMGIEYRISAYAYSRGTDIDRVLYYEYEMYNKSTIKYKNFQFGLFSDADLGCRYDDYLAFDSVHRMGIEYNGEIPDCPDPAYYGSHPPMAGYSLLEIPGDVYPGSMLPAGGFNTFSGTLIGPDRNPRKASEFEAYMQGNDADGHPLPGSPYLYSIKDGAVMCDSKYTLKDQRFVISTHGYDFQPGTKAKVAMAVMLTDTLGYACGTITDFTPITNLADSVWQVYWHPLKPLSVAEIASLDGRLRIYPNPAQQSLYLSSFTGKRLDADRMQVYDILGRRMSVQVQQQGNGLQIGLEHLASGTYQVIYQDEEKRAGGSFVKQ</sequence>
<organism evidence="2 3">
    <name type="scientific">Rurimicrobium arvi</name>
    <dbReference type="NCBI Taxonomy" id="2049916"/>
    <lineage>
        <taxon>Bacteria</taxon>
        <taxon>Pseudomonadati</taxon>
        <taxon>Bacteroidota</taxon>
        <taxon>Chitinophagia</taxon>
        <taxon>Chitinophagales</taxon>
        <taxon>Chitinophagaceae</taxon>
        <taxon>Rurimicrobium</taxon>
    </lineage>
</organism>
<comment type="caution">
    <text evidence="2">The sequence shown here is derived from an EMBL/GenBank/DDBJ whole genome shotgun (WGS) entry which is preliminary data.</text>
</comment>
<keyword evidence="3" id="KW-1185">Reference proteome</keyword>
<feature type="domain" description="Secretion system C-terminal sorting" evidence="1">
    <location>
        <begin position="465"/>
        <end position="531"/>
    </location>
</feature>
<gene>
    <name evidence="2" type="ORF">GCM10023092_19480</name>
</gene>
<evidence type="ECO:0000313" key="3">
    <source>
        <dbReference type="Proteomes" id="UP001501410"/>
    </source>
</evidence>
<dbReference type="InterPro" id="IPR026444">
    <property type="entry name" value="Secre_tail"/>
</dbReference>
<dbReference type="EMBL" id="BAABEZ010000022">
    <property type="protein sequence ID" value="GAA4455583.1"/>
    <property type="molecule type" value="Genomic_DNA"/>
</dbReference>
<dbReference type="Proteomes" id="UP001501410">
    <property type="component" value="Unassembled WGS sequence"/>
</dbReference>
<evidence type="ECO:0000313" key="2">
    <source>
        <dbReference type="EMBL" id="GAA4455583.1"/>
    </source>
</evidence>
<proteinExistence type="predicted"/>
<dbReference type="NCBIfam" id="TIGR04183">
    <property type="entry name" value="Por_Secre_tail"/>
    <property type="match status" value="1"/>
</dbReference>
<protein>
    <recommendedName>
        <fullName evidence="1">Secretion system C-terminal sorting domain-containing protein</fullName>
    </recommendedName>
</protein>
<name>A0ABP8MV99_9BACT</name>
<evidence type="ECO:0000259" key="1">
    <source>
        <dbReference type="Pfam" id="PF18962"/>
    </source>
</evidence>
<dbReference type="Pfam" id="PF18962">
    <property type="entry name" value="Por_Secre_tail"/>
    <property type="match status" value="1"/>
</dbReference>
<accession>A0ABP8MV99</accession>